<dbReference type="PANTHER" id="PTHR35936">
    <property type="entry name" value="MEMBRANE-BOUND LYTIC MUREIN TRANSGLYCOSYLASE F"/>
    <property type="match status" value="1"/>
</dbReference>
<name>A0ABW8RHQ8_9BACI</name>
<feature type="domain" description="Ionotropic glutamate receptor C-terminal" evidence="6">
    <location>
        <begin position="44"/>
        <end position="264"/>
    </location>
</feature>
<dbReference type="Gene3D" id="3.40.190.10">
    <property type="entry name" value="Periplasmic binding protein-like II"/>
    <property type="match status" value="2"/>
</dbReference>
<keyword evidence="3" id="KW-0564">Palmitate</keyword>
<dbReference type="PANTHER" id="PTHR35936:SF17">
    <property type="entry name" value="ARGININE-BINDING EXTRACELLULAR PROTEIN ARTP"/>
    <property type="match status" value="1"/>
</dbReference>
<protein>
    <submittedName>
        <fullName evidence="7">Transporter substrate-binding domain-containing protein</fullName>
    </submittedName>
</protein>
<accession>A0ABW8RHQ8</accession>
<evidence type="ECO:0000256" key="1">
    <source>
        <dbReference type="ARBA" id="ARBA00004193"/>
    </source>
</evidence>
<evidence type="ECO:0000313" key="8">
    <source>
        <dbReference type="Proteomes" id="UP001623041"/>
    </source>
</evidence>
<dbReference type="Proteomes" id="UP001623041">
    <property type="component" value="Unassembled WGS sequence"/>
</dbReference>
<dbReference type="EMBL" id="JBJHQH010000006">
    <property type="protein sequence ID" value="MFK9091964.1"/>
    <property type="molecule type" value="Genomic_DNA"/>
</dbReference>
<dbReference type="SMART" id="SM00062">
    <property type="entry name" value="PBPb"/>
    <property type="match status" value="1"/>
</dbReference>
<evidence type="ECO:0000313" key="7">
    <source>
        <dbReference type="EMBL" id="MFK9091964.1"/>
    </source>
</evidence>
<dbReference type="InterPro" id="IPR001320">
    <property type="entry name" value="Iontro_rcpt_C"/>
</dbReference>
<dbReference type="InterPro" id="IPR001638">
    <property type="entry name" value="Solute-binding_3/MltF_N"/>
</dbReference>
<keyword evidence="8" id="KW-1185">Reference proteome</keyword>
<evidence type="ECO:0000259" key="5">
    <source>
        <dbReference type="SMART" id="SM00062"/>
    </source>
</evidence>
<keyword evidence="2" id="KW-0732">Signal</keyword>
<dbReference type="RefSeq" id="WP_406580572.1">
    <property type="nucleotide sequence ID" value="NZ_JBJHQH010000006.1"/>
</dbReference>
<sequence length="264" mass="29191">MFKFTMKKLWMLTALIGLLSIVMMGCSSESSNTSDDGKKDGATKISVSALNNYPPLMFKKEGKLVGFEHDVLEAIAREENLEIEYKEMKFDGFIPGLQSNQVDVASSLLIREERKKVVDFADVFLKSGLVLVVAKDSPIHSLEDLKGKTIVATQGSTTLEKAKELAAKYGGEAKPLKETDALYTDVENGNSDALVLNSPTVDYRLKVDGDNVKFRIVGEHLTVDEHAFAVKKGNKKLVEKINSGLKTIKENGEFDKIHAEWFGK</sequence>
<gene>
    <name evidence="7" type="ORF">ACJEBI_10775</name>
</gene>
<evidence type="ECO:0000259" key="6">
    <source>
        <dbReference type="SMART" id="SM00079"/>
    </source>
</evidence>
<comment type="caution">
    <text evidence="7">The sequence shown here is derived from an EMBL/GenBank/DDBJ whole genome shotgun (WGS) entry which is preliminary data.</text>
</comment>
<dbReference type="SUPFAM" id="SSF53850">
    <property type="entry name" value="Periplasmic binding protein-like II"/>
    <property type="match status" value="1"/>
</dbReference>
<dbReference type="PROSITE" id="PS51257">
    <property type="entry name" value="PROKAR_LIPOPROTEIN"/>
    <property type="match status" value="1"/>
</dbReference>
<organism evidence="7 8">
    <name type="scientific">Bacillus salipaludis</name>
    <dbReference type="NCBI Taxonomy" id="2547811"/>
    <lineage>
        <taxon>Bacteria</taxon>
        <taxon>Bacillati</taxon>
        <taxon>Bacillota</taxon>
        <taxon>Bacilli</taxon>
        <taxon>Bacillales</taxon>
        <taxon>Bacillaceae</taxon>
        <taxon>Bacillus</taxon>
    </lineage>
</organism>
<evidence type="ECO:0000256" key="2">
    <source>
        <dbReference type="ARBA" id="ARBA00022729"/>
    </source>
</evidence>
<dbReference type="SMART" id="SM00079">
    <property type="entry name" value="PBPe"/>
    <property type="match status" value="1"/>
</dbReference>
<evidence type="ECO:0000256" key="4">
    <source>
        <dbReference type="ARBA" id="ARBA00023288"/>
    </source>
</evidence>
<feature type="domain" description="Solute-binding protein family 3/N-terminal" evidence="5">
    <location>
        <begin position="44"/>
        <end position="264"/>
    </location>
</feature>
<reference evidence="7 8" key="1">
    <citation type="submission" date="2024-11" db="EMBL/GenBank/DDBJ databases">
        <authorList>
            <person name="Lucas J.A."/>
        </authorList>
    </citation>
    <scope>NUCLEOTIDE SEQUENCE [LARGE SCALE GENOMIC DNA]</scope>
    <source>
        <strain evidence="7 8">Z 5.4</strain>
    </source>
</reference>
<proteinExistence type="predicted"/>
<dbReference type="Pfam" id="PF00497">
    <property type="entry name" value="SBP_bac_3"/>
    <property type="match status" value="1"/>
</dbReference>
<comment type="subcellular location">
    <subcellularLocation>
        <location evidence="1">Cell membrane</location>
        <topology evidence="1">Lipid-anchor</topology>
    </subcellularLocation>
</comment>
<keyword evidence="4" id="KW-0449">Lipoprotein</keyword>
<evidence type="ECO:0000256" key="3">
    <source>
        <dbReference type="ARBA" id="ARBA00023139"/>
    </source>
</evidence>